<dbReference type="InterPro" id="IPR006142">
    <property type="entry name" value="INTEIN"/>
</dbReference>
<dbReference type="Pfam" id="PF00271">
    <property type="entry name" value="Helicase_C"/>
    <property type="match status" value="1"/>
</dbReference>
<dbReference type="Gene3D" id="3.10.28.10">
    <property type="entry name" value="Homing endonucleases"/>
    <property type="match status" value="1"/>
</dbReference>
<dbReference type="InterPro" id="IPR022138">
    <property type="entry name" value="DUF3670"/>
</dbReference>
<evidence type="ECO:0000259" key="4">
    <source>
        <dbReference type="PROSITE" id="PS50819"/>
    </source>
</evidence>
<evidence type="ECO:0000256" key="3">
    <source>
        <dbReference type="ARBA" id="ARBA00023000"/>
    </source>
</evidence>
<evidence type="ECO:0000313" key="7">
    <source>
        <dbReference type="EMBL" id="GAA4499178.1"/>
    </source>
</evidence>
<dbReference type="PROSITE" id="PS51194">
    <property type="entry name" value="HELICASE_CTER"/>
    <property type="match status" value="1"/>
</dbReference>
<dbReference type="SUPFAM" id="SSF51294">
    <property type="entry name" value="Hedgehog/intein (Hint) domain"/>
    <property type="match status" value="1"/>
</dbReference>
<comment type="caution">
    <text evidence="7">The sequence shown here is derived from an EMBL/GenBank/DDBJ whole genome shotgun (WGS) entry which is preliminary data.</text>
</comment>
<feature type="domain" description="DOD-type homing endonuclease" evidence="4">
    <location>
        <begin position="681"/>
        <end position="824"/>
    </location>
</feature>
<dbReference type="InterPro" id="IPR006141">
    <property type="entry name" value="Intein_N"/>
</dbReference>
<dbReference type="InterPro" id="IPR030934">
    <property type="entry name" value="Intein_C"/>
</dbReference>
<dbReference type="PRINTS" id="PR00379">
    <property type="entry name" value="INTEIN"/>
</dbReference>
<reference evidence="8" key="1">
    <citation type="journal article" date="2019" name="Int. J. Syst. Evol. Microbiol.">
        <title>The Global Catalogue of Microorganisms (GCM) 10K type strain sequencing project: providing services to taxonomists for standard genome sequencing and annotation.</title>
        <authorList>
            <consortium name="The Broad Institute Genomics Platform"/>
            <consortium name="The Broad Institute Genome Sequencing Center for Infectious Disease"/>
            <person name="Wu L."/>
            <person name="Ma J."/>
        </authorList>
    </citation>
    <scope>NUCLEOTIDE SEQUENCE [LARGE SCALE GENOMIC DNA]</scope>
    <source>
        <strain evidence="8">JCM 17933</strain>
    </source>
</reference>
<dbReference type="InterPro" id="IPR003586">
    <property type="entry name" value="Hint_dom_C"/>
</dbReference>
<dbReference type="InterPro" id="IPR027434">
    <property type="entry name" value="Homing_endonucl"/>
</dbReference>
<dbReference type="InterPro" id="IPR014001">
    <property type="entry name" value="Helicase_ATP-bd"/>
</dbReference>
<accession>A0ABP8Q8J5</accession>
<organism evidence="7 8">
    <name type="scientific">Actinoallomurus oryzae</name>
    <dbReference type="NCBI Taxonomy" id="502180"/>
    <lineage>
        <taxon>Bacteria</taxon>
        <taxon>Bacillati</taxon>
        <taxon>Actinomycetota</taxon>
        <taxon>Actinomycetes</taxon>
        <taxon>Streptosporangiales</taxon>
        <taxon>Thermomonosporaceae</taxon>
        <taxon>Actinoallomurus</taxon>
    </lineage>
</organism>
<dbReference type="Proteomes" id="UP001500503">
    <property type="component" value="Unassembled WGS sequence"/>
</dbReference>
<dbReference type="InterPro" id="IPR004042">
    <property type="entry name" value="Intein_endonuc_central"/>
</dbReference>
<keyword evidence="2" id="KW-0068">Autocatalytic cleavage</keyword>
<dbReference type="PROSITE" id="PS51192">
    <property type="entry name" value="HELICASE_ATP_BIND_1"/>
    <property type="match status" value="1"/>
</dbReference>
<dbReference type="SMART" id="SM00306">
    <property type="entry name" value="HintN"/>
    <property type="match status" value="1"/>
</dbReference>
<dbReference type="Gene3D" id="3.40.50.10810">
    <property type="entry name" value="Tandem AAA-ATPase domain"/>
    <property type="match status" value="2"/>
</dbReference>
<dbReference type="CDD" id="cd00081">
    <property type="entry name" value="Hint"/>
    <property type="match status" value="2"/>
</dbReference>
<feature type="domain" description="Helicase C-terminal" evidence="6">
    <location>
        <begin position="1290"/>
        <end position="1446"/>
    </location>
</feature>
<dbReference type="Gene3D" id="2.170.16.10">
    <property type="entry name" value="Hedgehog/Intein (Hint) domain"/>
    <property type="match status" value="2"/>
</dbReference>
<dbReference type="CDD" id="cd18793">
    <property type="entry name" value="SF2_C_SNF"/>
    <property type="match status" value="1"/>
</dbReference>
<dbReference type="Gene3D" id="3.40.50.300">
    <property type="entry name" value="P-loop containing nucleotide triphosphate hydrolases"/>
    <property type="match status" value="1"/>
</dbReference>
<dbReference type="PROSITE" id="PS50817">
    <property type="entry name" value="INTEIN_N_TER"/>
    <property type="match status" value="1"/>
</dbReference>
<dbReference type="PROSITE" id="PS50819">
    <property type="entry name" value="INTEIN_ENDONUCLEASE"/>
    <property type="match status" value="1"/>
</dbReference>
<evidence type="ECO:0000259" key="6">
    <source>
        <dbReference type="PROSITE" id="PS51194"/>
    </source>
</evidence>
<dbReference type="InterPro" id="IPR000330">
    <property type="entry name" value="SNF2_N"/>
</dbReference>
<dbReference type="PANTHER" id="PTHR10799">
    <property type="entry name" value="SNF2/RAD54 HELICASE FAMILY"/>
    <property type="match status" value="1"/>
</dbReference>
<dbReference type="InterPro" id="IPR049730">
    <property type="entry name" value="SNF2/RAD54-like_C"/>
</dbReference>
<dbReference type="SMART" id="SM00490">
    <property type="entry name" value="HELICc"/>
    <property type="match status" value="1"/>
</dbReference>
<dbReference type="InterPro" id="IPR001650">
    <property type="entry name" value="Helicase_C-like"/>
</dbReference>
<dbReference type="InterPro" id="IPR004860">
    <property type="entry name" value="LAGLIDADG_dom"/>
</dbReference>
<dbReference type="SUPFAM" id="SSF52540">
    <property type="entry name" value="P-loop containing nucleoside triphosphate hydrolases"/>
    <property type="match status" value="3"/>
</dbReference>
<evidence type="ECO:0000259" key="5">
    <source>
        <dbReference type="PROSITE" id="PS51192"/>
    </source>
</evidence>
<evidence type="ECO:0000313" key="8">
    <source>
        <dbReference type="Proteomes" id="UP001500503"/>
    </source>
</evidence>
<name>A0ABP8Q8J5_9ACTN</name>
<dbReference type="InterPro" id="IPR038718">
    <property type="entry name" value="SNF2-like_sf"/>
</dbReference>
<dbReference type="PROSITE" id="PS50818">
    <property type="entry name" value="INTEIN_C_TER"/>
    <property type="match status" value="1"/>
</dbReference>
<evidence type="ECO:0000256" key="1">
    <source>
        <dbReference type="ARBA" id="ARBA00022801"/>
    </source>
</evidence>
<proteinExistence type="predicted"/>
<protein>
    <recommendedName>
        <fullName evidence="9">Helicase</fullName>
    </recommendedName>
</protein>
<dbReference type="NCBIfam" id="TIGR01443">
    <property type="entry name" value="intein_Cterm"/>
    <property type="match status" value="1"/>
</dbReference>
<dbReference type="SMART" id="SM00305">
    <property type="entry name" value="HintC"/>
    <property type="match status" value="1"/>
</dbReference>
<dbReference type="EMBL" id="BAABHF010000024">
    <property type="protein sequence ID" value="GAA4499178.1"/>
    <property type="molecule type" value="Genomic_DNA"/>
</dbReference>
<dbReference type="InterPro" id="IPR027417">
    <property type="entry name" value="P-loop_NTPase"/>
</dbReference>
<feature type="domain" description="Helicase ATP-binding" evidence="5">
    <location>
        <begin position="1002"/>
        <end position="1164"/>
    </location>
</feature>
<keyword evidence="3" id="KW-0651">Protein splicing</keyword>
<evidence type="ECO:0008006" key="9">
    <source>
        <dbReference type="Google" id="ProtNLM"/>
    </source>
</evidence>
<sequence>MLVAHAAWHGGALCLWAEDPALPATTRVRVTPRPHPFAAADFAGTSYAGLTAGAMRVTLPLLLPGSAGGPLPSPELAREPSAKRPAAHLWRVPALALDPFAAMALLSPSGDTADDVVRGADLRFFALVADEAMHLAGRGRVLPALVREDGDLTARWRPVITGADAERFRELAHAMPPACRAADGGRPAAELLLEALTGLTDAAVRGIVPHPLLPERTGRVPDRLPLAERWAAALTGPDPAVAREPGDDPAALADALDDWAAAASRPSGPLRVCFRLAEPPEDDPGGPWSVQFALQGTDDPSLYVPAAAIWTGEVTSVADAEETLLAGLGRALRLYPSIAEALRVATPTSVTTDAAGAFAFLREVAPLLSAAGFGVQLPQWAGRARLGMKLTTRTKTESSGATASSGFGLGDLVDFRWDLAIEGEDITEEELAELARLKAPLVRLRGRWVELDDAQLKAALDFLSRGRAGEMSAAQAVRAAIHAGDDTLPLLQIDADGALGDLLSGEADRRLEPIPTPDGFEGTLRPYQERGLAWLSFLDSLGLGAVLADDMGLGKCVSPETPIFVDGAPAKAKDVWARFAGPAESDGEGEWARPTEPLMTNSLDQSGRVVTTEISRLYRQHVREPLRRLTLSDGSSITVTRRHRFLGPNGWTNDISPGDRLCVPARLLQTGRPVDPDLTVLLAWQISEGHEDENRRLRITQEKVEVLEDLHRRLLGIGTRFALRLNKPAVLAPTPPRSCSTLRLCSEAYARFLEERGYRWGRVSARKKIPDFIVTADDHTVRLFLRHYFAAEASVNARTRTIEISSASSFLMQQLSTMLRRFGIWLRLSTKMKHATNGTRIERPYTVGLIGGSSARLFREHIGIADPEKQEKLDRVCELPANTNVEGIPGSDLLSAARTLTGLPMRHFGVKPVYFDGSQQLSKNSAKAVVAAMDRVLDGRALAEYSARPKSKWTAATLTAYARLDRDKLIAIRETLNDRVDRQVFYTTVVSVDDVDYEGWVYDFEVPEHHNYVAAGMFCHNTAQTLALLERGRTSPAGGPTLLIGPMSLIGNWQREAARFTPKLRVYVHHGGGRHRGEDLERAVRDADLVLTTYGTAARDREALAAIEWDRVVCDEAQALKNSGTRQAQAVRSIPARGRLALTGTPVENHLTELWSIMEFANPGLLGPRQAFRERFAAPIEAHGDQEAAAALARATGPFILRRLKTDKSIITDLPEKQEIKVWCNLTPEQASLYQATVEDMLDRIANSEGMERRGLVLATMAKLKQVCNHPAHLLKDGSRLPGRSGKLERLEEICAEVVEQGEKALVFTQYSEFGAMLQPHLEARLDRPVLWLHGGTTKKRRDELIRRFQQDAEPSVFLLSLKAAGTGLNLTAANHVIHVDRWWNPAVEDQATDRAFRIGQTRNVQVRKFICVGTMEERVDEMIERKKALAERIVGTGEGWLTELSVAELRDVVRLGSEAVSA</sequence>
<dbReference type="Pfam" id="PF14528">
    <property type="entry name" value="LAGLIDADG_3"/>
    <property type="match status" value="1"/>
</dbReference>
<gene>
    <name evidence="7" type="ORF">GCM10023191_045590</name>
</gene>
<keyword evidence="1" id="KW-0378">Hydrolase</keyword>
<dbReference type="SMART" id="SM00487">
    <property type="entry name" value="DEXDc"/>
    <property type="match status" value="1"/>
</dbReference>
<keyword evidence="8" id="KW-1185">Reference proteome</keyword>
<dbReference type="Pfam" id="PF00176">
    <property type="entry name" value="SNF2-rel_dom"/>
    <property type="match status" value="1"/>
</dbReference>
<dbReference type="InterPro" id="IPR003587">
    <property type="entry name" value="Hint_dom_N"/>
</dbReference>
<evidence type="ECO:0000256" key="2">
    <source>
        <dbReference type="ARBA" id="ARBA00022813"/>
    </source>
</evidence>
<dbReference type="SUPFAM" id="SSF55608">
    <property type="entry name" value="Homing endonucleases"/>
    <property type="match status" value="1"/>
</dbReference>
<dbReference type="InterPro" id="IPR036844">
    <property type="entry name" value="Hint_dom_sf"/>
</dbReference>
<dbReference type="Pfam" id="PF12419">
    <property type="entry name" value="DUF3670"/>
    <property type="match status" value="1"/>
</dbReference>